<evidence type="ECO:0000313" key="6">
    <source>
        <dbReference type="EMBL" id="VBA31976.1"/>
    </source>
</evidence>
<comment type="caution">
    <text evidence="6">The sequence shown here is derived from an EMBL/GenBank/DDBJ whole genome shotgun (WGS) entry which is preliminary data.</text>
</comment>
<dbReference type="InterPro" id="IPR008691">
    <property type="entry name" value="LpqH"/>
</dbReference>
<sequence>MQSVECVTAANSMMANIGTDQDGIAVTTTAGDNPALDSLVLGSFDGVPFGWHTTDETSRPMVIKSGQT</sequence>
<keyword evidence="4" id="KW-0564">Palmitate</keyword>
<protein>
    <submittedName>
        <fullName evidence="6">Uncharacterized protein</fullName>
    </submittedName>
</protein>
<keyword evidence="1" id="KW-1003">Cell membrane</keyword>
<evidence type="ECO:0000256" key="1">
    <source>
        <dbReference type="ARBA" id="ARBA00022475"/>
    </source>
</evidence>
<keyword evidence="2" id="KW-0732">Signal</keyword>
<evidence type="ECO:0000256" key="5">
    <source>
        <dbReference type="ARBA" id="ARBA00023288"/>
    </source>
</evidence>
<evidence type="ECO:0000256" key="3">
    <source>
        <dbReference type="ARBA" id="ARBA00023136"/>
    </source>
</evidence>
<dbReference type="Proteomes" id="UP000271464">
    <property type="component" value="Unassembled WGS sequence"/>
</dbReference>
<name>A0ABY6RRZ6_9MYCO</name>
<dbReference type="EMBL" id="UPHM01000151">
    <property type="protein sequence ID" value="VBA31976.1"/>
    <property type="molecule type" value="Genomic_DNA"/>
</dbReference>
<keyword evidence="5" id="KW-0449">Lipoprotein</keyword>
<keyword evidence="3" id="KW-0472">Membrane</keyword>
<proteinExistence type="predicted"/>
<gene>
    <name evidence="6" type="ORF">LAUMK4_05644</name>
</gene>
<organism evidence="6 7">
    <name type="scientific">Mycobacterium persicum</name>
    <dbReference type="NCBI Taxonomy" id="1487726"/>
    <lineage>
        <taxon>Bacteria</taxon>
        <taxon>Bacillati</taxon>
        <taxon>Actinomycetota</taxon>
        <taxon>Actinomycetes</taxon>
        <taxon>Mycobacteriales</taxon>
        <taxon>Mycobacteriaceae</taxon>
        <taxon>Mycobacterium</taxon>
    </lineage>
</organism>
<evidence type="ECO:0000256" key="4">
    <source>
        <dbReference type="ARBA" id="ARBA00023139"/>
    </source>
</evidence>
<accession>A0ABY6RRZ6</accession>
<dbReference type="Pfam" id="PF05481">
    <property type="entry name" value="Myco_19_kDa"/>
    <property type="match status" value="1"/>
</dbReference>
<keyword evidence="7" id="KW-1185">Reference proteome</keyword>
<reference evidence="6 7" key="1">
    <citation type="submission" date="2018-09" db="EMBL/GenBank/DDBJ databases">
        <authorList>
            <person name="Tagini F."/>
        </authorList>
    </citation>
    <scope>NUCLEOTIDE SEQUENCE [LARGE SCALE GENOMIC DNA]</scope>
    <source>
        <strain evidence="6 7">MK4</strain>
    </source>
</reference>
<evidence type="ECO:0000256" key="2">
    <source>
        <dbReference type="ARBA" id="ARBA00022729"/>
    </source>
</evidence>
<evidence type="ECO:0000313" key="7">
    <source>
        <dbReference type="Proteomes" id="UP000271464"/>
    </source>
</evidence>